<dbReference type="RefSeq" id="WP_249461834.1">
    <property type="nucleotide sequence ID" value="NZ_CP094619.1"/>
</dbReference>
<evidence type="ECO:0000313" key="7">
    <source>
        <dbReference type="EMBL" id="UQN37249.1"/>
    </source>
</evidence>
<comment type="subcellular location">
    <subcellularLocation>
        <location evidence="1">Cell membrane</location>
        <topology evidence="1">Multi-pass membrane protein</topology>
    </subcellularLocation>
</comment>
<protein>
    <submittedName>
        <fullName evidence="7">LysE family translocator</fullName>
    </submittedName>
</protein>
<feature type="transmembrane region" description="Helical" evidence="6">
    <location>
        <begin position="73"/>
        <end position="90"/>
    </location>
</feature>
<organism evidence="7 8">
    <name type="scientific">Alcaligenes aquatilis</name>
    <dbReference type="NCBI Taxonomy" id="323284"/>
    <lineage>
        <taxon>Bacteria</taxon>
        <taxon>Pseudomonadati</taxon>
        <taxon>Pseudomonadota</taxon>
        <taxon>Betaproteobacteria</taxon>
        <taxon>Burkholderiales</taxon>
        <taxon>Alcaligenaceae</taxon>
        <taxon>Alcaligenes</taxon>
    </lineage>
</organism>
<feature type="transmembrane region" description="Helical" evidence="6">
    <location>
        <begin position="42"/>
        <end position="61"/>
    </location>
</feature>
<sequence length="198" mass="21779">MTSNYLPLILFCLSTSISPGPANLLAMISGAKFGIWRSLPVFFGILIGFNIIILLTGIGLGNIFQKTTLIYPILKYIGILYMLYLAYSIIRSDANPNESTAEIQPVSFISAALLQWVNPKAWIMAVGAISAYSLPDSNPLLQSFLIAMVFFFVGAPCIAVWLISGSMMRQFLSNPKNMKIFNYITGGLLFLSITLTIF</sequence>
<dbReference type="GeneID" id="96868469"/>
<keyword evidence="5 6" id="KW-0472">Membrane</keyword>
<feature type="transmembrane region" description="Helical" evidence="6">
    <location>
        <begin position="144"/>
        <end position="168"/>
    </location>
</feature>
<dbReference type="PANTHER" id="PTHR30086">
    <property type="entry name" value="ARGININE EXPORTER PROTEIN ARGO"/>
    <property type="match status" value="1"/>
</dbReference>
<proteinExistence type="predicted"/>
<name>A0ABY4NL86_9BURK</name>
<evidence type="ECO:0000313" key="8">
    <source>
        <dbReference type="Proteomes" id="UP000831759"/>
    </source>
</evidence>
<keyword evidence="3 6" id="KW-0812">Transmembrane</keyword>
<evidence type="ECO:0000256" key="6">
    <source>
        <dbReference type="SAM" id="Phobius"/>
    </source>
</evidence>
<reference evidence="7 8" key="1">
    <citation type="journal article" date="2022" name="Int. J. Syst. Evol. Microbiol.">
        <title>Characterization of Alcaligenes aquatilis as a novel member of heterotrophic nitrifier-aerobic denitrifier and its performance in treating piggery wastewater.</title>
        <authorList>
            <person name="Cao X."/>
            <person name="Zhao B."/>
            <person name="Wu Y."/>
            <person name="Huang J."/>
            <person name="Wang H."/>
            <person name="Sun X."/>
            <person name="Li S."/>
        </authorList>
    </citation>
    <scope>NUCLEOTIDE SEQUENCE [LARGE SCALE GENOMIC DNA]</scope>
    <source>
        <strain evidence="7 8">AS1</strain>
    </source>
</reference>
<evidence type="ECO:0000256" key="3">
    <source>
        <dbReference type="ARBA" id="ARBA00022692"/>
    </source>
</evidence>
<evidence type="ECO:0000256" key="5">
    <source>
        <dbReference type="ARBA" id="ARBA00023136"/>
    </source>
</evidence>
<feature type="transmembrane region" description="Helical" evidence="6">
    <location>
        <begin position="180"/>
        <end position="197"/>
    </location>
</feature>
<dbReference type="Proteomes" id="UP000831759">
    <property type="component" value="Chromosome"/>
</dbReference>
<dbReference type="Pfam" id="PF01810">
    <property type="entry name" value="LysE"/>
    <property type="match status" value="1"/>
</dbReference>
<gene>
    <name evidence="7" type="ORF">MTR80_05975</name>
</gene>
<keyword evidence="2" id="KW-1003">Cell membrane</keyword>
<dbReference type="PANTHER" id="PTHR30086:SF20">
    <property type="entry name" value="ARGININE EXPORTER PROTEIN ARGO-RELATED"/>
    <property type="match status" value="1"/>
</dbReference>
<evidence type="ECO:0000256" key="2">
    <source>
        <dbReference type="ARBA" id="ARBA00022475"/>
    </source>
</evidence>
<keyword evidence="8" id="KW-1185">Reference proteome</keyword>
<evidence type="ECO:0000256" key="4">
    <source>
        <dbReference type="ARBA" id="ARBA00022989"/>
    </source>
</evidence>
<keyword evidence="4 6" id="KW-1133">Transmembrane helix</keyword>
<accession>A0ABY4NL86</accession>
<dbReference type="EMBL" id="CP094619">
    <property type="protein sequence ID" value="UQN37249.1"/>
    <property type="molecule type" value="Genomic_DNA"/>
</dbReference>
<evidence type="ECO:0000256" key="1">
    <source>
        <dbReference type="ARBA" id="ARBA00004651"/>
    </source>
</evidence>
<dbReference type="InterPro" id="IPR001123">
    <property type="entry name" value="LeuE-type"/>
</dbReference>